<dbReference type="InterPro" id="IPR030400">
    <property type="entry name" value="Sedolisin_dom"/>
</dbReference>
<evidence type="ECO:0000313" key="10">
    <source>
        <dbReference type="EMBL" id="UFZ07829.1"/>
    </source>
</evidence>
<dbReference type="InterPro" id="IPR023828">
    <property type="entry name" value="Peptidase_S8_Ser-AS"/>
</dbReference>
<proteinExistence type="predicted"/>
<name>A0ABY3RMM8_9BRAD</name>
<dbReference type="RefSeq" id="WP_231327278.1">
    <property type="nucleotide sequence ID" value="NZ_CP088156.1"/>
</dbReference>
<keyword evidence="7" id="KW-0865">Zymogen</keyword>
<evidence type="ECO:0000256" key="3">
    <source>
        <dbReference type="ARBA" id="ARBA00022723"/>
    </source>
</evidence>
<comment type="cofactor">
    <cofactor evidence="1">
        <name>Ca(2+)</name>
        <dbReference type="ChEBI" id="CHEBI:29108"/>
    </cofactor>
</comment>
<keyword evidence="11" id="KW-1185">Reference proteome</keyword>
<evidence type="ECO:0000256" key="2">
    <source>
        <dbReference type="ARBA" id="ARBA00022670"/>
    </source>
</evidence>
<dbReference type="SUPFAM" id="SSF52743">
    <property type="entry name" value="Subtilisin-like"/>
    <property type="match status" value="1"/>
</dbReference>
<sequence length="527" mass="55009">MTDRKVALAGSLRVPPEGAALIGEVDPDEPVSVVVHVKRRTPDAFVPGSAGDLARLTSRPVTRRALAAQRLRTHARAAARIEKLAQTCGLEVSAVNLGQRTVELKGTARQMAEVFGATLRRYDDGRQQFRARVGQLTVPAEIAPWTRAILGFDQRPLAAPADRVRPQAGDGTDAGRWPTEIASLYGIPINREAPSVCVGIVALGGGYLMSDLVTAMAAMGRPMPEVIDVTVEGDGNQFVDGFSLAEQEIALDLQVAASLLPKARIVVYFANNSTDSLTRAVHRAVFDDINRPQVVSVSWGNSEKTWTDTSRDAMQAVLADAIRLRVSVMFAAGDLLATGGLADGRLHVWFPASSPYALGCGGTAPVLNESGAAIVAEAVWKQAPTGTGGGISDVFPVPAYQQALNLPASLNDGAVRRGVPDVACAAAATPGYRIVLNGQQVTKDGTSAATPLWAALLAMANAERASPVGFVNPALYSDPALCRAITQGDNRVAGRGYDAGPGWNACTGLGVPKGADIIAAFAGGLVA</sequence>
<evidence type="ECO:0000256" key="5">
    <source>
        <dbReference type="ARBA" id="ARBA00022825"/>
    </source>
</evidence>
<feature type="domain" description="Peptidase S53" evidence="9">
    <location>
        <begin position="175"/>
        <end position="524"/>
    </location>
</feature>
<evidence type="ECO:0000256" key="6">
    <source>
        <dbReference type="ARBA" id="ARBA00022837"/>
    </source>
</evidence>
<dbReference type="InterPro" id="IPR000209">
    <property type="entry name" value="Peptidase_S8/S53_dom"/>
</dbReference>
<keyword evidence="2 8" id="KW-0645">Protease</keyword>
<dbReference type="SUPFAM" id="SSF54897">
    <property type="entry name" value="Protease propeptides/inhibitors"/>
    <property type="match status" value="1"/>
</dbReference>
<dbReference type="Gene3D" id="3.40.50.200">
    <property type="entry name" value="Peptidase S8/S53 domain"/>
    <property type="match status" value="1"/>
</dbReference>
<reference evidence="10" key="1">
    <citation type="journal article" date="2024" name="Antonie Van Leeuwenhoek">
        <title>Bradyrhizobium ontarionense sp. nov., a novel bacterial symbiont isolated from Aeschynomene indica (Indian jointvetch), harbours photosynthesis, nitrogen fixation and nitrous oxide (N2O) reductase genes.</title>
        <authorList>
            <person name="Bromfield E.S.P."/>
            <person name="Cloutier S."/>
        </authorList>
    </citation>
    <scope>NUCLEOTIDE SEQUENCE</scope>
    <source>
        <strain evidence="10">A19</strain>
    </source>
</reference>
<evidence type="ECO:0000256" key="4">
    <source>
        <dbReference type="ARBA" id="ARBA00022801"/>
    </source>
</evidence>
<dbReference type="PROSITE" id="PS00138">
    <property type="entry name" value="SUBTILASE_SER"/>
    <property type="match status" value="1"/>
</dbReference>
<evidence type="ECO:0000259" key="9">
    <source>
        <dbReference type="PROSITE" id="PS51695"/>
    </source>
</evidence>
<dbReference type="PANTHER" id="PTHR14218:SF15">
    <property type="entry name" value="TRIPEPTIDYL-PEPTIDASE 1"/>
    <property type="match status" value="1"/>
</dbReference>
<keyword evidence="3" id="KW-0479">Metal-binding</keyword>
<dbReference type="InterPro" id="IPR050819">
    <property type="entry name" value="Tripeptidyl-peptidase_I"/>
</dbReference>
<evidence type="ECO:0000256" key="7">
    <source>
        <dbReference type="ARBA" id="ARBA00023145"/>
    </source>
</evidence>
<feature type="active site" description="Charge relay system" evidence="8">
    <location>
        <position position="252"/>
    </location>
</feature>
<dbReference type="SMART" id="SM00944">
    <property type="entry name" value="Pro-kuma_activ"/>
    <property type="match status" value="1"/>
</dbReference>
<dbReference type="CDD" id="cd04056">
    <property type="entry name" value="Peptidases_S53"/>
    <property type="match status" value="1"/>
</dbReference>
<dbReference type="PANTHER" id="PTHR14218">
    <property type="entry name" value="PROTEASE S8 TRIPEPTIDYL PEPTIDASE I CLN2"/>
    <property type="match status" value="1"/>
</dbReference>
<evidence type="ECO:0000256" key="1">
    <source>
        <dbReference type="ARBA" id="ARBA00001913"/>
    </source>
</evidence>
<evidence type="ECO:0000256" key="8">
    <source>
        <dbReference type="PROSITE-ProRule" id="PRU01032"/>
    </source>
</evidence>
<dbReference type="InterPro" id="IPR036852">
    <property type="entry name" value="Peptidase_S8/S53_dom_sf"/>
</dbReference>
<protein>
    <submittedName>
        <fullName evidence="10">S8 family serine peptidase</fullName>
    </submittedName>
</protein>
<keyword evidence="4 8" id="KW-0378">Hydrolase</keyword>
<keyword evidence="6" id="KW-0106">Calcium</keyword>
<keyword evidence="5 8" id="KW-0720">Serine protease</keyword>
<dbReference type="Proteomes" id="UP001431010">
    <property type="component" value="Chromosome"/>
</dbReference>
<dbReference type="Pfam" id="PF09286">
    <property type="entry name" value="Pro-kuma_activ"/>
    <property type="match status" value="1"/>
</dbReference>
<dbReference type="InterPro" id="IPR015366">
    <property type="entry name" value="S53_propep"/>
</dbReference>
<accession>A0ABY3RMM8</accession>
<gene>
    <name evidence="10" type="ORF">LQG66_16650</name>
</gene>
<dbReference type="PROSITE" id="PS51695">
    <property type="entry name" value="SEDOLISIN"/>
    <property type="match status" value="1"/>
</dbReference>
<organism evidence="10 11">
    <name type="scientific">Bradyrhizobium ontarionense</name>
    <dbReference type="NCBI Taxonomy" id="2898149"/>
    <lineage>
        <taxon>Bacteria</taxon>
        <taxon>Pseudomonadati</taxon>
        <taxon>Pseudomonadota</taxon>
        <taxon>Alphaproteobacteria</taxon>
        <taxon>Hyphomicrobiales</taxon>
        <taxon>Nitrobacteraceae</taxon>
        <taxon>Bradyrhizobium</taxon>
    </lineage>
</organism>
<dbReference type="EMBL" id="CP088156">
    <property type="protein sequence ID" value="UFZ07829.1"/>
    <property type="molecule type" value="Genomic_DNA"/>
</dbReference>
<evidence type="ECO:0000313" key="11">
    <source>
        <dbReference type="Proteomes" id="UP001431010"/>
    </source>
</evidence>
<feature type="active site" description="Charge relay system" evidence="8">
    <location>
        <position position="447"/>
    </location>
</feature>
<dbReference type="Pfam" id="PF00082">
    <property type="entry name" value="Peptidase_S8"/>
    <property type="match status" value="1"/>
</dbReference>
<comment type="caution">
    <text evidence="8">Lacks conserved residue(s) required for the propagation of feature annotation.</text>
</comment>
<feature type="active site" description="Charge relay system" evidence="8">
    <location>
        <position position="248"/>
    </location>
</feature>